<dbReference type="InterPro" id="IPR036938">
    <property type="entry name" value="PAP2/HPO_sf"/>
</dbReference>
<keyword evidence="4" id="KW-1185">Reference proteome</keyword>
<protein>
    <submittedName>
        <fullName evidence="3">Undecaprenyl-diphosphatase</fullName>
    </submittedName>
</protein>
<dbReference type="AlphaFoldDB" id="A0A1G7IDW6"/>
<reference evidence="4" key="1">
    <citation type="submission" date="2016-10" db="EMBL/GenBank/DDBJ databases">
        <authorList>
            <person name="Varghese N."/>
            <person name="Submissions S."/>
        </authorList>
    </citation>
    <scope>NUCLEOTIDE SEQUENCE [LARGE SCALE GENOMIC DNA]</scope>
    <source>
        <strain evidence="4">DSM 21424</strain>
    </source>
</reference>
<evidence type="ECO:0000256" key="1">
    <source>
        <dbReference type="SAM" id="Phobius"/>
    </source>
</evidence>
<feature type="transmembrane region" description="Helical" evidence="1">
    <location>
        <begin position="160"/>
        <end position="184"/>
    </location>
</feature>
<evidence type="ECO:0000313" key="3">
    <source>
        <dbReference type="EMBL" id="SDF10815.1"/>
    </source>
</evidence>
<keyword evidence="1" id="KW-1133">Transmembrane helix</keyword>
<proteinExistence type="predicted"/>
<dbReference type="Proteomes" id="UP000198922">
    <property type="component" value="Unassembled WGS sequence"/>
</dbReference>
<evidence type="ECO:0000313" key="4">
    <source>
        <dbReference type="Proteomes" id="UP000198922"/>
    </source>
</evidence>
<dbReference type="SMART" id="SM00014">
    <property type="entry name" value="acidPPc"/>
    <property type="match status" value="1"/>
</dbReference>
<dbReference type="RefSeq" id="WP_090113980.1">
    <property type="nucleotide sequence ID" value="NZ_FNAT01000007.1"/>
</dbReference>
<feature type="transmembrane region" description="Helical" evidence="1">
    <location>
        <begin position="196"/>
        <end position="214"/>
    </location>
</feature>
<organism evidence="3 4">
    <name type="scientific">Limimaricola pyoseonensis</name>
    <dbReference type="NCBI Taxonomy" id="521013"/>
    <lineage>
        <taxon>Bacteria</taxon>
        <taxon>Pseudomonadati</taxon>
        <taxon>Pseudomonadota</taxon>
        <taxon>Alphaproteobacteria</taxon>
        <taxon>Rhodobacterales</taxon>
        <taxon>Paracoccaceae</taxon>
        <taxon>Limimaricola</taxon>
    </lineage>
</organism>
<feature type="transmembrane region" description="Helical" evidence="1">
    <location>
        <begin position="22"/>
        <end position="45"/>
    </location>
</feature>
<dbReference type="Gene3D" id="1.20.144.10">
    <property type="entry name" value="Phosphatidic acid phosphatase type 2/haloperoxidase"/>
    <property type="match status" value="1"/>
</dbReference>
<gene>
    <name evidence="3" type="ORF">SAMN04488567_3424</name>
</gene>
<feature type="domain" description="Phosphatidic acid phosphatase type 2/haloperoxidase" evidence="2">
    <location>
        <begin position="57"/>
        <end position="175"/>
    </location>
</feature>
<feature type="transmembrane region" description="Helical" evidence="1">
    <location>
        <begin position="117"/>
        <end position="148"/>
    </location>
</feature>
<dbReference type="Pfam" id="PF01569">
    <property type="entry name" value="PAP2"/>
    <property type="match status" value="1"/>
</dbReference>
<keyword evidence="1" id="KW-0472">Membrane</keyword>
<evidence type="ECO:0000259" key="2">
    <source>
        <dbReference type="SMART" id="SM00014"/>
    </source>
</evidence>
<dbReference type="InterPro" id="IPR000326">
    <property type="entry name" value="PAP2/HPO"/>
</dbReference>
<dbReference type="EMBL" id="FNAT01000007">
    <property type="protein sequence ID" value="SDF10815.1"/>
    <property type="molecule type" value="Genomic_DNA"/>
</dbReference>
<keyword evidence="1" id="KW-0812">Transmembrane</keyword>
<sequence length="231" mass="24527">MDEAILKALNVVVGHPGQIDTALILIASNPLFKGVPVMMLVWALWTRPAPHRAQLRARLAAALVAGVLAIALGRALSMLLPYRPRPIHDPDLALRVADTLGAHTLNGWSSMPSDHAVLFFALAAGIAMAHRLAGLVAGLHALVVVSLPRIALGFHWPSDILVGAFAGGLLAVALVPMLARLAGALDLERRLETQGWVLYPILFLVTHQLGTMFAEARWLATVVAAMAGVTI</sequence>
<dbReference type="OrthoDB" id="9801622at2"/>
<dbReference type="STRING" id="521013.SAMN04488567_3424"/>
<dbReference type="SUPFAM" id="SSF48317">
    <property type="entry name" value="Acid phosphatase/Vanadium-dependent haloperoxidase"/>
    <property type="match status" value="1"/>
</dbReference>
<accession>A0A1G7IDW6</accession>
<feature type="transmembrane region" description="Helical" evidence="1">
    <location>
        <begin position="57"/>
        <end position="76"/>
    </location>
</feature>
<name>A0A1G7IDW6_9RHOB</name>